<feature type="region of interest" description="Disordered" evidence="8">
    <location>
        <begin position="110"/>
        <end position="133"/>
    </location>
</feature>
<dbReference type="GO" id="GO:0003677">
    <property type="term" value="F:DNA binding"/>
    <property type="evidence" value="ECO:0007669"/>
    <property type="project" value="UniProtKB-KW"/>
</dbReference>
<organism evidence="12 13">
    <name type="scientific">Streptomyces aidingensis</name>
    <dbReference type="NCBI Taxonomy" id="910347"/>
    <lineage>
        <taxon>Bacteria</taxon>
        <taxon>Bacillati</taxon>
        <taxon>Actinomycetota</taxon>
        <taxon>Actinomycetes</taxon>
        <taxon>Kitasatosporales</taxon>
        <taxon>Streptomycetaceae</taxon>
        <taxon>Streptomyces</taxon>
    </lineage>
</organism>
<keyword evidence="4 7" id="KW-0731">Sigma factor</keyword>
<dbReference type="InterPro" id="IPR013325">
    <property type="entry name" value="RNA_pol_sigma_r2"/>
</dbReference>
<dbReference type="PANTHER" id="PTHR43133">
    <property type="entry name" value="RNA POLYMERASE ECF-TYPE SIGMA FACTO"/>
    <property type="match status" value="1"/>
</dbReference>
<dbReference type="InterPro" id="IPR000838">
    <property type="entry name" value="RNA_pol_sigma70_ECF_CS"/>
</dbReference>
<evidence type="ECO:0000313" key="13">
    <source>
        <dbReference type="Proteomes" id="UP000199207"/>
    </source>
</evidence>
<dbReference type="NCBIfam" id="TIGR02937">
    <property type="entry name" value="sigma70-ECF"/>
    <property type="match status" value="1"/>
</dbReference>
<dbReference type="SUPFAM" id="SSF88946">
    <property type="entry name" value="Sigma2 domain of RNA polymerase sigma factors"/>
    <property type="match status" value="1"/>
</dbReference>
<dbReference type="NCBIfam" id="TIGR02960">
    <property type="entry name" value="SigX5"/>
    <property type="match status" value="1"/>
</dbReference>
<comment type="similarity">
    <text evidence="1 7">Belongs to the sigma-70 factor family. ECF subfamily.</text>
</comment>
<dbReference type="NCBIfam" id="NF006089">
    <property type="entry name" value="PRK08241.1"/>
    <property type="match status" value="1"/>
</dbReference>
<dbReference type="EMBL" id="FOLM01000001">
    <property type="protein sequence ID" value="SFB84252.1"/>
    <property type="molecule type" value="Genomic_DNA"/>
</dbReference>
<keyword evidence="3 7" id="KW-0805">Transcription regulation</keyword>
<dbReference type="InterPro" id="IPR039425">
    <property type="entry name" value="RNA_pol_sigma-70-like"/>
</dbReference>
<dbReference type="InterPro" id="IPR014305">
    <property type="entry name" value="RNA_pol_sigma-G_actinobac"/>
</dbReference>
<evidence type="ECO:0000313" key="12">
    <source>
        <dbReference type="EMBL" id="SFB84252.1"/>
    </source>
</evidence>
<dbReference type="InterPro" id="IPR037401">
    <property type="entry name" value="SnoaL-like"/>
</dbReference>
<evidence type="ECO:0000259" key="10">
    <source>
        <dbReference type="Pfam" id="PF08281"/>
    </source>
</evidence>
<dbReference type="GO" id="GO:0006950">
    <property type="term" value="P:response to stress"/>
    <property type="evidence" value="ECO:0007669"/>
    <property type="project" value="UniProtKB-ARBA"/>
</dbReference>
<name>A0A1I1ECE7_9ACTN</name>
<feature type="domain" description="RNA polymerase sigma-70 region 2" evidence="9">
    <location>
        <begin position="146"/>
        <end position="212"/>
    </location>
</feature>
<dbReference type="CDD" id="cd06171">
    <property type="entry name" value="Sigma70_r4"/>
    <property type="match status" value="1"/>
</dbReference>
<feature type="compositionally biased region" description="Polar residues" evidence="8">
    <location>
        <begin position="124"/>
        <end position="133"/>
    </location>
</feature>
<keyword evidence="5 7" id="KW-0238">DNA-binding</keyword>
<dbReference type="Gene3D" id="1.10.10.10">
    <property type="entry name" value="Winged helix-like DNA-binding domain superfamily/Winged helix DNA-binding domain"/>
    <property type="match status" value="1"/>
</dbReference>
<dbReference type="Pfam" id="PF08281">
    <property type="entry name" value="Sigma70_r4_2"/>
    <property type="match status" value="1"/>
</dbReference>
<dbReference type="InterPro" id="IPR014284">
    <property type="entry name" value="RNA_pol_sigma-70_dom"/>
</dbReference>
<evidence type="ECO:0000256" key="4">
    <source>
        <dbReference type="ARBA" id="ARBA00023082"/>
    </source>
</evidence>
<dbReference type="InterPro" id="IPR032710">
    <property type="entry name" value="NTF2-like_dom_sf"/>
</dbReference>
<evidence type="ECO:0000256" key="8">
    <source>
        <dbReference type="SAM" id="MobiDB-lite"/>
    </source>
</evidence>
<dbReference type="Gene3D" id="1.10.1740.10">
    <property type="match status" value="1"/>
</dbReference>
<dbReference type="Pfam" id="PF04542">
    <property type="entry name" value="Sigma70_r2"/>
    <property type="match status" value="1"/>
</dbReference>
<comment type="subunit">
    <text evidence="2">Interacts transiently with the RNA polymerase catalytic core formed by RpoA, RpoB, RpoC and RpoZ (2 alpha, 1 beta, 1 beta' and 1 omega subunit) to form the RNA polymerase holoenzyme that can initiate transcription.</text>
</comment>
<evidence type="ECO:0000259" key="9">
    <source>
        <dbReference type="Pfam" id="PF04542"/>
    </source>
</evidence>
<dbReference type="OrthoDB" id="7376212at2"/>
<keyword evidence="13" id="KW-1185">Reference proteome</keyword>
<dbReference type="InterPro" id="IPR036388">
    <property type="entry name" value="WH-like_DNA-bd_sf"/>
</dbReference>
<dbReference type="InterPro" id="IPR013249">
    <property type="entry name" value="RNA_pol_sigma70_r4_t2"/>
</dbReference>
<dbReference type="STRING" id="910347.SAMN05421773_101224"/>
<dbReference type="Proteomes" id="UP000199207">
    <property type="component" value="Unassembled WGS sequence"/>
</dbReference>
<evidence type="ECO:0000256" key="1">
    <source>
        <dbReference type="ARBA" id="ARBA00010641"/>
    </source>
</evidence>
<gene>
    <name evidence="12" type="ORF">SAMN05421773_101224</name>
</gene>
<dbReference type="PANTHER" id="PTHR43133:SF65">
    <property type="entry name" value="ECF RNA POLYMERASE SIGMA FACTOR SIGG"/>
    <property type="match status" value="1"/>
</dbReference>
<accession>A0A1I1ECE7</accession>
<feature type="domain" description="RNA polymerase sigma factor 70 region 4 type 2" evidence="10">
    <location>
        <begin position="271"/>
        <end position="321"/>
    </location>
</feature>
<evidence type="ECO:0000256" key="6">
    <source>
        <dbReference type="ARBA" id="ARBA00023163"/>
    </source>
</evidence>
<dbReference type="Gene3D" id="3.10.450.50">
    <property type="match status" value="1"/>
</dbReference>
<dbReference type="InterPro" id="IPR007627">
    <property type="entry name" value="RNA_pol_sigma70_r2"/>
</dbReference>
<dbReference type="InterPro" id="IPR013324">
    <property type="entry name" value="RNA_pol_sigma_r3/r4-like"/>
</dbReference>
<dbReference type="PROSITE" id="PS01063">
    <property type="entry name" value="SIGMA70_ECF"/>
    <property type="match status" value="1"/>
</dbReference>
<evidence type="ECO:0000256" key="7">
    <source>
        <dbReference type="RuleBase" id="RU000716"/>
    </source>
</evidence>
<protein>
    <recommendedName>
        <fullName evidence="7">RNA polymerase sigma factor</fullName>
    </recommendedName>
</protein>
<dbReference type="Pfam" id="PF12680">
    <property type="entry name" value="SnoaL_2"/>
    <property type="match status" value="1"/>
</dbReference>
<reference evidence="12 13" key="1">
    <citation type="submission" date="2016-10" db="EMBL/GenBank/DDBJ databases">
        <authorList>
            <person name="de Groot N.N."/>
        </authorList>
    </citation>
    <scope>NUCLEOTIDE SEQUENCE [LARGE SCALE GENOMIC DNA]</scope>
    <source>
        <strain evidence="12 13">CGMCC 4.5739</strain>
    </source>
</reference>
<dbReference type="GO" id="GO:0006352">
    <property type="term" value="P:DNA-templated transcription initiation"/>
    <property type="evidence" value="ECO:0007669"/>
    <property type="project" value="InterPro"/>
</dbReference>
<keyword evidence="6 7" id="KW-0804">Transcription</keyword>
<proteinExistence type="inferred from homology"/>
<dbReference type="AlphaFoldDB" id="A0A1I1ECE7"/>
<feature type="domain" description="SnoaL-like" evidence="11">
    <location>
        <begin position="347"/>
        <end position="448"/>
    </location>
</feature>
<dbReference type="SUPFAM" id="SSF54427">
    <property type="entry name" value="NTF2-like"/>
    <property type="match status" value="1"/>
</dbReference>
<sequence>MDAESTCRSCGKALAVRAEPGRPGRSARYCSAACRQKAYRARRSGGGEAAGGGARSVPELIADIGRRVERLNPRPPQPFYADVSALSSVVSRLHRLARVARDAEAEAAEATEAAENVTPARVTESVTQSVTEPVTESDEVAFAEAVEPFRRELHVHCYRMSGSYDDAEDLLQETLLRAWRGRTGFRGRAALRTWLYRIATNVCLDFLRRHPRTPRPYGPSPAEPSVPMEQPPSMVAWLQPYPDELLAEIPADDPQGPDAAAVSRETLELVFLAALQHLPPRQRAVLILRDVLGRTAADTAGMLDMGVAAVNSALQRARATLRERMPGRRMDWSRPEQTSAGERAVLDRYMDAAQRADSAAMLELLAEDVLLTMPPNPLWFAGRTALSGFVGPALDPASPSFAGRWHHRHIRANGMPATAGWLQRPGTTVYRAQVIDVFRIRDGRIAEITSFEPHLFPAFGLPLTMSGAHR</sequence>
<evidence type="ECO:0000256" key="3">
    <source>
        <dbReference type="ARBA" id="ARBA00023015"/>
    </source>
</evidence>
<dbReference type="SUPFAM" id="SSF88659">
    <property type="entry name" value="Sigma3 and sigma4 domains of RNA polymerase sigma factors"/>
    <property type="match status" value="1"/>
</dbReference>
<dbReference type="GO" id="GO:0016987">
    <property type="term" value="F:sigma factor activity"/>
    <property type="evidence" value="ECO:0007669"/>
    <property type="project" value="UniProtKB-KW"/>
</dbReference>
<evidence type="ECO:0000259" key="11">
    <source>
        <dbReference type="Pfam" id="PF12680"/>
    </source>
</evidence>
<evidence type="ECO:0000256" key="2">
    <source>
        <dbReference type="ARBA" id="ARBA00011344"/>
    </source>
</evidence>
<evidence type="ECO:0000256" key="5">
    <source>
        <dbReference type="ARBA" id="ARBA00023125"/>
    </source>
</evidence>